<protein>
    <recommendedName>
        <fullName evidence="3">NmrA-like domain-containing protein</fullName>
    </recommendedName>
</protein>
<evidence type="ECO:0000313" key="2">
    <source>
        <dbReference type="Proteomes" id="UP001315278"/>
    </source>
</evidence>
<organism evidence="1 2">
    <name type="scientific">Bradyrhizobium jicamae</name>
    <dbReference type="NCBI Taxonomy" id="280332"/>
    <lineage>
        <taxon>Bacteria</taxon>
        <taxon>Pseudomonadati</taxon>
        <taxon>Pseudomonadota</taxon>
        <taxon>Alphaproteobacteria</taxon>
        <taxon>Hyphomicrobiales</taxon>
        <taxon>Nitrobacteraceae</taxon>
        <taxon>Bradyrhizobium</taxon>
    </lineage>
</organism>
<dbReference type="Gene3D" id="3.40.50.720">
    <property type="entry name" value="NAD(P)-binding Rossmann-like Domain"/>
    <property type="match status" value="1"/>
</dbReference>
<comment type="caution">
    <text evidence="1">The sequence shown here is derived from an EMBL/GenBank/DDBJ whole genome shotgun (WGS) entry which is preliminary data.</text>
</comment>
<accession>A0ABS5FL38</accession>
<dbReference type="EMBL" id="JAFCJH010000018">
    <property type="protein sequence ID" value="MBR0797495.1"/>
    <property type="molecule type" value="Genomic_DNA"/>
</dbReference>
<evidence type="ECO:0008006" key="3">
    <source>
        <dbReference type="Google" id="ProtNLM"/>
    </source>
</evidence>
<gene>
    <name evidence="1" type="ORF">JQ615_19070</name>
</gene>
<sequence>MQHFVHVSIVGLEDATLPYSRVKLAGEQLVRRSNLPWSVVRAMPFYYLLENLFAGLSWLPAWPVPTTILNPVDTSDVADHLVACAFDGGCGVRAEIGGPDDLSLVAIARDYLKTQGRRRIVLPMPLSDKSARGMGFVVSRGVRGTRSWIDWLNRHRVRANRG</sequence>
<reference evidence="2" key="1">
    <citation type="journal article" date="2021" name="ISME J.">
        <title>Evolutionary origin and ecological implication of a unique nif island in free-living Bradyrhizobium lineages.</title>
        <authorList>
            <person name="Tao J."/>
        </authorList>
    </citation>
    <scope>NUCLEOTIDE SEQUENCE [LARGE SCALE GENOMIC DNA]</scope>
    <source>
        <strain evidence="2">SZCCT0434</strain>
    </source>
</reference>
<dbReference type="InterPro" id="IPR036291">
    <property type="entry name" value="NAD(P)-bd_dom_sf"/>
</dbReference>
<evidence type="ECO:0000313" key="1">
    <source>
        <dbReference type="EMBL" id="MBR0797495.1"/>
    </source>
</evidence>
<dbReference type="RefSeq" id="WP_212493358.1">
    <property type="nucleotide sequence ID" value="NZ_JAFCJH010000018.1"/>
</dbReference>
<dbReference type="Proteomes" id="UP001315278">
    <property type="component" value="Unassembled WGS sequence"/>
</dbReference>
<dbReference type="SUPFAM" id="SSF51735">
    <property type="entry name" value="NAD(P)-binding Rossmann-fold domains"/>
    <property type="match status" value="1"/>
</dbReference>
<proteinExistence type="predicted"/>
<keyword evidence="2" id="KW-1185">Reference proteome</keyword>
<name>A0ABS5FL38_9BRAD</name>